<protein>
    <recommendedName>
        <fullName evidence="2">Cytochrome bc1 complex Rieske iron-sulfur subunit</fullName>
    </recommendedName>
    <alternativeName>
        <fullName evidence="8">Cytochrome bc1 reductase complex subunit QcrA</fullName>
    </alternativeName>
</protein>
<evidence type="ECO:0000256" key="5">
    <source>
        <dbReference type="ARBA" id="ARBA00023004"/>
    </source>
</evidence>
<reference evidence="11 12" key="1">
    <citation type="submission" date="2017-11" db="EMBL/GenBank/DDBJ databases">
        <title>Genomic Encyclopedia of Archaeal and Bacterial Type Strains, Phase II (KMG-II): From Individual Species to Whole Genera.</title>
        <authorList>
            <person name="Goeker M."/>
        </authorList>
    </citation>
    <scope>NUCLEOTIDE SEQUENCE [LARGE SCALE GENOMIC DNA]</scope>
    <source>
        <strain evidence="11 12">DSM 22413</strain>
    </source>
</reference>
<evidence type="ECO:0000259" key="10">
    <source>
        <dbReference type="PROSITE" id="PS51296"/>
    </source>
</evidence>
<evidence type="ECO:0000313" key="11">
    <source>
        <dbReference type="EMBL" id="PJI94320.1"/>
    </source>
</evidence>
<keyword evidence="3" id="KW-0001">2Fe-2S</keyword>
<dbReference type="PANTHER" id="PTHR10134">
    <property type="entry name" value="CYTOCHROME B-C1 COMPLEX SUBUNIT RIESKE, MITOCHONDRIAL"/>
    <property type="match status" value="1"/>
</dbReference>
<comment type="cofactor">
    <cofactor evidence="9">
        <name>[2Fe-2S] cluster</name>
        <dbReference type="ChEBI" id="CHEBI:190135"/>
    </cofactor>
</comment>
<sequence length="156" mass="15359">MTAPARPHDGTPTGVAALTPTRRGLFLGVGATAAVGVLAACSSNTGGKATLSTPSSAETVAQLADVPVGGAVKGTLASGAKILVTQPTAGEVHVFSAICTHQGCTVIPDDERKDLYCPCHGSEFDLASAKVLKGPAPSALQELPSSVKDGAVVVGG</sequence>
<dbReference type="Gene3D" id="2.102.10.10">
    <property type="entry name" value="Rieske [2Fe-2S] iron-sulphur domain"/>
    <property type="match status" value="1"/>
</dbReference>
<dbReference type="SUPFAM" id="SSF50022">
    <property type="entry name" value="ISP domain"/>
    <property type="match status" value="1"/>
</dbReference>
<dbReference type="InterPro" id="IPR006311">
    <property type="entry name" value="TAT_signal"/>
</dbReference>
<name>A0A2M8WTQ5_9MICO</name>
<evidence type="ECO:0000256" key="4">
    <source>
        <dbReference type="ARBA" id="ARBA00022723"/>
    </source>
</evidence>
<dbReference type="InterPro" id="IPR036922">
    <property type="entry name" value="Rieske_2Fe-2S_sf"/>
</dbReference>
<dbReference type="GO" id="GO:0004497">
    <property type="term" value="F:monooxygenase activity"/>
    <property type="evidence" value="ECO:0007669"/>
    <property type="project" value="UniProtKB-ARBA"/>
</dbReference>
<dbReference type="EMBL" id="PGTZ01000006">
    <property type="protein sequence ID" value="PJI94320.1"/>
    <property type="molecule type" value="Genomic_DNA"/>
</dbReference>
<evidence type="ECO:0000256" key="9">
    <source>
        <dbReference type="ARBA" id="ARBA00034078"/>
    </source>
</evidence>
<dbReference type="PRINTS" id="PR00162">
    <property type="entry name" value="RIESKE"/>
</dbReference>
<dbReference type="AlphaFoldDB" id="A0A2M8WTQ5"/>
<evidence type="ECO:0000313" key="12">
    <source>
        <dbReference type="Proteomes" id="UP000231586"/>
    </source>
</evidence>
<accession>A0A2M8WTQ5</accession>
<dbReference type="Pfam" id="PF00355">
    <property type="entry name" value="Rieske"/>
    <property type="match status" value="1"/>
</dbReference>
<evidence type="ECO:0000256" key="6">
    <source>
        <dbReference type="ARBA" id="ARBA00023014"/>
    </source>
</evidence>
<dbReference type="PROSITE" id="PS51318">
    <property type="entry name" value="TAT"/>
    <property type="match status" value="1"/>
</dbReference>
<dbReference type="InterPro" id="IPR014349">
    <property type="entry name" value="Rieske_Fe-S_prot"/>
</dbReference>
<dbReference type="InterPro" id="IPR005805">
    <property type="entry name" value="Rieske_Fe-S_prot_C"/>
</dbReference>
<organism evidence="11 12">
    <name type="scientific">Luteimicrobium subarcticum</name>
    <dbReference type="NCBI Taxonomy" id="620910"/>
    <lineage>
        <taxon>Bacteria</taxon>
        <taxon>Bacillati</taxon>
        <taxon>Actinomycetota</taxon>
        <taxon>Actinomycetes</taxon>
        <taxon>Micrococcales</taxon>
        <taxon>Luteimicrobium</taxon>
    </lineage>
</organism>
<dbReference type="RefSeq" id="WP_100348383.1">
    <property type="nucleotide sequence ID" value="NZ_PGTZ01000006.1"/>
</dbReference>
<evidence type="ECO:0000256" key="2">
    <source>
        <dbReference type="ARBA" id="ARBA00015816"/>
    </source>
</evidence>
<evidence type="ECO:0000256" key="7">
    <source>
        <dbReference type="ARBA" id="ARBA00023157"/>
    </source>
</evidence>
<keyword evidence="7" id="KW-1015">Disulfide bond</keyword>
<comment type="caution">
    <text evidence="11">The sequence shown here is derived from an EMBL/GenBank/DDBJ whole genome shotgun (WGS) entry which is preliminary data.</text>
</comment>
<evidence type="ECO:0000256" key="3">
    <source>
        <dbReference type="ARBA" id="ARBA00022714"/>
    </source>
</evidence>
<keyword evidence="6" id="KW-0411">Iron-sulfur</keyword>
<dbReference type="Proteomes" id="UP000231586">
    <property type="component" value="Unassembled WGS sequence"/>
</dbReference>
<dbReference type="InterPro" id="IPR017941">
    <property type="entry name" value="Rieske_2Fe-2S"/>
</dbReference>
<dbReference type="PROSITE" id="PS51296">
    <property type="entry name" value="RIESKE"/>
    <property type="match status" value="1"/>
</dbReference>
<dbReference type="OrthoDB" id="25106at2"/>
<comment type="function">
    <text evidence="1">Iron-sulfur subunit of the cytochrome bc1 complex, an essential component of the respiratory electron transport chain required for ATP synthesis. The bc1 complex catalyzes the oxidation of menaquinol and the reduction of cytochrome c in the respiratory chain. The bc1 complex operates through a Q-cycle mechanism that couples electron transfer to generation of the proton gradient that drives ATP synthesis.</text>
</comment>
<proteinExistence type="predicted"/>
<dbReference type="CDD" id="cd03467">
    <property type="entry name" value="Rieske"/>
    <property type="match status" value="1"/>
</dbReference>
<keyword evidence="4" id="KW-0479">Metal-binding</keyword>
<feature type="domain" description="Rieske" evidence="10">
    <location>
        <begin position="58"/>
        <end position="154"/>
    </location>
</feature>
<keyword evidence="12" id="KW-1185">Reference proteome</keyword>
<evidence type="ECO:0000256" key="8">
    <source>
        <dbReference type="ARBA" id="ARBA00029586"/>
    </source>
</evidence>
<dbReference type="GO" id="GO:0051537">
    <property type="term" value="F:2 iron, 2 sulfur cluster binding"/>
    <property type="evidence" value="ECO:0007669"/>
    <property type="project" value="UniProtKB-KW"/>
</dbReference>
<dbReference type="GO" id="GO:0046872">
    <property type="term" value="F:metal ion binding"/>
    <property type="evidence" value="ECO:0007669"/>
    <property type="project" value="UniProtKB-KW"/>
</dbReference>
<evidence type="ECO:0000256" key="1">
    <source>
        <dbReference type="ARBA" id="ARBA00002494"/>
    </source>
</evidence>
<dbReference type="GO" id="GO:0016705">
    <property type="term" value="F:oxidoreductase activity, acting on paired donors, with incorporation or reduction of molecular oxygen"/>
    <property type="evidence" value="ECO:0007669"/>
    <property type="project" value="UniProtKB-ARBA"/>
</dbReference>
<dbReference type="GO" id="GO:0016020">
    <property type="term" value="C:membrane"/>
    <property type="evidence" value="ECO:0007669"/>
    <property type="project" value="InterPro"/>
</dbReference>
<keyword evidence="5" id="KW-0408">Iron</keyword>
<gene>
    <name evidence="11" type="ORF">CLV34_0156</name>
</gene>